<dbReference type="RefSeq" id="WP_149113401.1">
    <property type="nucleotide sequence ID" value="NZ_CP042425.1"/>
</dbReference>
<dbReference type="KEGG" id="lrs:PX52LOC_06005"/>
<evidence type="ECO:0000313" key="2">
    <source>
        <dbReference type="Proteomes" id="UP000324974"/>
    </source>
</evidence>
<proteinExistence type="predicted"/>
<evidence type="ECO:0000313" key="1">
    <source>
        <dbReference type="EMBL" id="QEL18955.1"/>
    </source>
</evidence>
<dbReference type="EMBL" id="CP042425">
    <property type="protein sequence ID" value="QEL18955.1"/>
    <property type="molecule type" value="Genomic_DNA"/>
</dbReference>
<dbReference type="OrthoDB" id="281881at2"/>
<protein>
    <submittedName>
        <fullName evidence="1">Uncharacterized protein</fullName>
    </submittedName>
</protein>
<dbReference type="Proteomes" id="UP000324974">
    <property type="component" value="Chromosome"/>
</dbReference>
<gene>
    <name evidence="1" type="ORF">PX52LOC_06005</name>
</gene>
<name>A0A5C1AJV2_9BACT</name>
<sequence length="77" mass="8810">MATQLRVYPAPEDTYDELEEGQEPSVRVRLGDLLPLVALAQRMNFMWVKDFLDDEVTITEDLHDVLQSFRGCRPTAG</sequence>
<reference evidence="2" key="1">
    <citation type="submission" date="2019-08" db="EMBL/GenBank/DDBJ databases">
        <title>Limnoglobus roseus gen. nov., sp. nov., a novel freshwater planctomycete with a giant genome from the family Gemmataceae.</title>
        <authorList>
            <person name="Kulichevskaya I.S."/>
            <person name="Naumoff D.G."/>
            <person name="Miroshnikov K."/>
            <person name="Ivanova A."/>
            <person name="Philippov D.A."/>
            <person name="Hakobyan A."/>
            <person name="Rijpstra I.C."/>
            <person name="Sinninghe Damste J.S."/>
            <person name="Liesack W."/>
            <person name="Dedysh S.N."/>
        </authorList>
    </citation>
    <scope>NUCLEOTIDE SEQUENCE [LARGE SCALE GENOMIC DNA]</scope>
    <source>
        <strain evidence="2">PX52</strain>
    </source>
</reference>
<organism evidence="1 2">
    <name type="scientific">Limnoglobus roseus</name>
    <dbReference type="NCBI Taxonomy" id="2598579"/>
    <lineage>
        <taxon>Bacteria</taxon>
        <taxon>Pseudomonadati</taxon>
        <taxon>Planctomycetota</taxon>
        <taxon>Planctomycetia</taxon>
        <taxon>Gemmatales</taxon>
        <taxon>Gemmataceae</taxon>
        <taxon>Limnoglobus</taxon>
    </lineage>
</organism>
<accession>A0A5C1AJV2</accession>
<keyword evidence="2" id="KW-1185">Reference proteome</keyword>
<dbReference type="AlphaFoldDB" id="A0A5C1AJV2"/>